<evidence type="ECO:0000256" key="14">
    <source>
        <dbReference type="ARBA" id="ARBA00022989"/>
    </source>
</evidence>
<dbReference type="CDD" id="cd02094">
    <property type="entry name" value="P-type_ATPase_Cu-like"/>
    <property type="match status" value="1"/>
</dbReference>
<dbReference type="NCBIfam" id="TIGR01525">
    <property type="entry name" value="ATPase-IB_hvy"/>
    <property type="match status" value="1"/>
</dbReference>
<dbReference type="SUPFAM" id="SSF81653">
    <property type="entry name" value="Calcium ATPase, transduction domain A"/>
    <property type="match status" value="1"/>
</dbReference>
<dbReference type="InterPro" id="IPR006121">
    <property type="entry name" value="HMA_dom"/>
</dbReference>
<keyword evidence="17 21" id="KW-0472">Membrane</keyword>
<dbReference type="SFLD" id="SFLDS00003">
    <property type="entry name" value="Haloacid_Dehalogenase"/>
    <property type="match status" value="1"/>
</dbReference>
<dbReference type="Gene3D" id="2.70.150.10">
    <property type="entry name" value="Calcium-transporting ATPase, cytoplasmic transduction domain A"/>
    <property type="match status" value="1"/>
</dbReference>
<keyword evidence="12" id="KW-0460">Magnesium</keyword>
<dbReference type="PRINTS" id="PR00943">
    <property type="entry name" value="CUATPASE"/>
</dbReference>
<feature type="transmembrane region" description="Helical" evidence="21">
    <location>
        <begin position="759"/>
        <end position="781"/>
    </location>
</feature>
<comment type="catalytic activity">
    <reaction evidence="20">
        <text>Cu(+)(in) + ATP + H2O = Cu(+)(out) + ADP + phosphate + H(+)</text>
        <dbReference type="Rhea" id="RHEA:25792"/>
        <dbReference type="ChEBI" id="CHEBI:15377"/>
        <dbReference type="ChEBI" id="CHEBI:15378"/>
        <dbReference type="ChEBI" id="CHEBI:30616"/>
        <dbReference type="ChEBI" id="CHEBI:43474"/>
        <dbReference type="ChEBI" id="CHEBI:49552"/>
        <dbReference type="ChEBI" id="CHEBI:456216"/>
        <dbReference type="EC" id="7.2.2.8"/>
    </reaction>
</comment>
<feature type="transmembrane region" description="Helical" evidence="21">
    <location>
        <begin position="416"/>
        <end position="438"/>
    </location>
</feature>
<dbReference type="InterPro" id="IPR006122">
    <property type="entry name" value="HMA_Cu_ion-bd"/>
</dbReference>
<feature type="transmembrane region" description="Helical" evidence="21">
    <location>
        <begin position="444"/>
        <end position="466"/>
    </location>
</feature>
<dbReference type="FunFam" id="2.70.150.10:FF:000002">
    <property type="entry name" value="Copper-transporting ATPase 1, putative"/>
    <property type="match status" value="1"/>
</dbReference>
<dbReference type="GO" id="GO:0016887">
    <property type="term" value="F:ATP hydrolysis activity"/>
    <property type="evidence" value="ECO:0007669"/>
    <property type="project" value="InterPro"/>
</dbReference>
<evidence type="ECO:0000256" key="19">
    <source>
        <dbReference type="ARBA" id="ARBA00033239"/>
    </source>
</evidence>
<evidence type="ECO:0000256" key="17">
    <source>
        <dbReference type="ARBA" id="ARBA00023136"/>
    </source>
</evidence>
<gene>
    <name evidence="23" type="ORF">HMPREF9257_0422</name>
</gene>
<dbReference type="GO" id="GO:0140581">
    <property type="term" value="F:P-type monovalent copper transporter activity"/>
    <property type="evidence" value="ECO:0007669"/>
    <property type="project" value="UniProtKB-EC"/>
</dbReference>
<evidence type="ECO:0000313" key="24">
    <source>
        <dbReference type="Proteomes" id="UP000005990"/>
    </source>
</evidence>
<dbReference type="AlphaFoldDB" id="E4KRC2"/>
<dbReference type="GO" id="GO:0005886">
    <property type="term" value="C:plasma membrane"/>
    <property type="evidence" value="ECO:0007669"/>
    <property type="project" value="UniProtKB-SubCell"/>
</dbReference>
<feature type="transmembrane region" description="Helical" evidence="21">
    <location>
        <begin position="260"/>
        <end position="279"/>
    </location>
</feature>
<feature type="transmembrane region" description="Helical" evidence="21">
    <location>
        <begin position="787"/>
        <end position="806"/>
    </location>
</feature>
<feature type="transmembrane region" description="Helical" evidence="21">
    <location>
        <begin position="165"/>
        <end position="184"/>
    </location>
</feature>
<feature type="domain" description="HMA" evidence="22">
    <location>
        <begin position="72"/>
        <end position="138"/>
    </location>
</feature>
<dbReference type="Gene3D" id="3.40.50.1000">
    <property type="entry name" value="HAD superfamily/HAD-like"/>
    <property type="match status" value="1"/>
</dbReference>
<dbReference type="InterPro" id="IPR023298">
    <property type="entry name" value="ATPase_P-typ_TM_dom_sf"/>
</dbReference>
<dbReference type="PRINTS" id="PR00942">
    <property type="entry name" value="CUATPASEI"/>
</dbReference>
<keyword evidence="15" id="KW-0186">Copper</keyword>
<dbReference type="NCBIfam" id="TIGR01511">
    <property type="entry name" value="ATPase-IB1_Cu"/>
    <property type="match status" value="1"/>
</dbReference>
<feature type="transmembrane region" description="Helical" evidence="21">
    <location>
        <begin position="196"/>
        <end position="212"/>
    </location>
</feature>
<dbReference type="Pfam" id="PF00122">
    <property type="entry name" value="E1-E2_ATPase"/>
    <property type="match status" value="1"/>
</dbReference>
<keyword evidence="7 21" id="KW-0479">Metal-binding</keyword>
<keyword evidence="9 21" id="KW-0547">Nucleotide-binding</keyword>
<dbReference type="GO" id="GO:0055070">
    <property type="term" value="P:copper ion homeostasis"/>
    <property type="evidence" value="ECO:0007669"/>
    <property type="project" value="TreeGrafter"/>
</dbReference>
<dbReference type="CDD" id="cd00371">
    <property type="entry name" value="HMA"/>
    <property type="match status" value="2"/>
</dbReference>
<dbReference type="FunFam" id="3.30.70.100:FF:000005">
    <property type="entry name" value="Copper-exporting P-type ATPase A"/>
    <property type="match status" value="2"/>
</dbReference>
<evidence type="ECO:0000256" key="15">
    <source>
        <dbReference type="ARBA" id="ARBA00023008"/>
    </source>
</evidence>
<organism evidence="23 24">
    <name type="scientific">Eremococcus coleocola ACS-139-V-Col8</name>
    <dbReference type="NCBI Taxonomy" id="908337"/>
    <lineage>
        <taxon>Bacteria</taxon>
        <taxon>Bacillati</taxon>
        <taxon>Bacillota</taxon>
        <taxon>Bacilli</taxon>
        <taxon>Lactobacillales</taxon>
        <taxon>Aerococcaceae</taxon>
        <taxon>Eremococcus</taxon>
    </lineage>
</organism>
<accession>E4KRC2</accession>
<sequence length="822" mass="87884">MIHKTYPVNGMVCASCAQTVEQAVAKLPGVEKASVNLATEKLSLDYDKDQVDFQTLADTVAKVGYQLEVPLLSQDFTIEGMSCASCAQTVEAAVAKLKGIEQASVNLATEQMQVMYQEGQVNTKDILEAVAESGYQAFVRKDASQARIDQGQKQEQHMDDLWRRFMGSAIFALPLLIVAMGPMLGLPIPSHDYPKLFAGIQLMLTLPVIYFGRSFFSQGFKALFKGHPNMDSLVALGSSAAFIYSIYATLRLWLGGESHFVMQLYYESVGVILTLITLGKYFESRSKGKTSEAIKSLMALAPQQARLIKDKEMTMVDLDQVQLDDIILVKPGEKIPMDGQIIEGSSSVDESMISGESMPVSKKVGDQVIGASLNKQGSFKFKVNRLSQDSTLAQIIHMVEEAQGSKAPIARLADKVSGVFVPIVMVLALLSGLAWYFLGQESLTFALTITISVLVIACPCALGLATPTAIMVGTGKGAENGILIKSGDALENSHKIQVMVLDKTGTITEGKPKVTDILLATGQSEDQVLQLAAAAEAASEHPLGQAIVDQAQAQNLPLAETSDFKAISGQGIQVKVAGRQLYLGNLKLMQAQAIDVKTYQAKANMLASQGKTPMYVADQDKLLGIIAVADQAKASSKAAIAALHDLDIKVIMLTGDNEKTAQAIANQVGVDQVIADVMPDDKASVIKDLQSKDKIVAMVGDGINDAPALAQADVGIAIGSGTDVAMDSADIVLMRSDLMDVPAALELSAATIRNIKENLFWAFAYNVLGIPVAMGLLHLFGGPLLSPMLAGAAMSFSSVSVLLNALRLRNFKIKAKNVYKNV</sequence>
<evidence type="ECO:0000256" key="8">
    <source>
        <dbReference type="ARBA" id="ARBA00022737"/>
    </source>
</evidence>
<evidence type="ECO:0000256" key="11">
    <source>
        <dbReference type="ARBA" id="ARBA00022840"/>
    </source>
</evidence>
<evidence type="ECO:0000259" key="22">
    <source>
        <dbReference type="PROSITE" id="PS50846"/>
    </source>
</evidence>
<keyword evidence="16" id="KW-0406">Ion transport</keyword>
<keyword evidence="23" id="KW-0378">Hydrolase</keyword>
<evidence type="ECO:0000256" key="13">
    <source>
        <dbReference type="ARBA" id="ARBA00022967"/>
    </source>
</evidence>
<evidence type="ECO:0000256" key="18">
    <source>
        <dbReference type="ARBA" id="ARBA00029719"/>
    </source>
</evidence>
<keyword evidence="5" id="KW-0813">Transport</keyword>
<feature type="domain" description="HMA" evidence="22">
    <location>
        <begin position="2"/>
        <end position="68"/>
    </location>
</feature>
<evidence type="ECO:0000256" key="4">
    <source>
        <dbReference type="ARBA" id="ARBA00015102"/>
    </source>
</evidence>
<keyword evidence="6 21" id="KW-0812">Transmembrane</keyword>
<dbReference type="Pfam" id="PF00702">
    <property type="entry name" value="Hydrolase"/>
    <property type="match status" value="1"/>
</dbReference>
<keyword evidence="10" id="KW-0187">Copper transport</keyword>
<evidence type="ECO:0000256" key="1">
    <source>
        <dbReference type="ARBA" id="ARBA00004651"/>
    </source>
</evidence>
<dbReference type="STRING" id="908337.HMPREF9257_0422"/>
<evidence type="ECO:0000256" key="16">
    <source>
        <dbReference type="ARBA" id="ARBA00023065"/>
    </source>
</evidence>
<evidence type="ECO:0000256" key="12">
    <source>
        <dbReference type="ARBA" id="ARBA00022842"/>
    </source>
</evidence>
<keyword evidence="21" id="KW-1003">Cell membrane</keyword>
<dbReference type="PANTHER" id="PTHR43520:SF8">
    <property type="entry name" value="P-TYPE CU(+) TRANSPORTER"/>
    <property type="match status" value="1"/>
</dbReference>
<dbReference type="InterPro" id="IPR008250">
    <property type="entry name" value="ATPase_P-typ_transduc_dom_A_sf"/>
</dbReference>
<dbReference type="Pfam" id="PF00403">
    <property type="entry name" value="HMA"/>
    <property type="match status" value="2"/>
</dbReference>
<dbReference type="SFLD" id="SFLDF00027">
    <property type="entry name" value="p-type_atpase"/>
    <property type="match status" value="1"/>
</dbReference>
<dbReference type="SFLD" id="SFLDG00002">
    <property type="entry name" value="C1.7:_P-type_atpase_like"/>
    <property type="match status" value="1"/>
</dbReference>
<dbReference type="EMBL" id="AENN01000018">
    <property type="protein sequence ID" value="EFR30479.1"/>
    <property type="molecule type" value="Genomic_DNA"/>
</dbReference>
<dbReference type="SUPFAM" id="SSF56784">
    <property type="entry name" value="HAD-like"/>
    <property type="match status" value="1"/>
</dbReference>
<evidence type="ECO:0000256" key="21">
    <source>
        <dbReference type="RuleBase" id="RU362081"/>
    </source>
</evidence>
<dbReference type="eggNOG" id="COG2217">
    <property type="taxonomic scope" value="Bacteria"/>
</dbReference>
<dbReference type="PROSITE" id="PS50846">
    <property type="entry name" value="HMA_2"/>
    <property type="match status" value="2"/>
</dbReference>
<dbReference type="PROSITE" id="PS00154">
    <property type="entry name" value="ATPASE_E1_E2"/>
    <property type="match status" value="1"/>
</dbReference>
<dbReference type="PRINTS" id="PR00119">
    <property type="entry name" value="CATATPASE"/>
</dbReference>
<keyword evidence="14 21" id="KW-1133">Transmembrane helix</keyword>
<dbReference type="SUPFAM" id="SSF55008">
    <property type="entry name" value="HMA, heavy metal-associated domain"/>
    <property type="match status" value="2"/>
</dbReference>
<evidence type="ECO:0000256" key="3">
    <source>
        <dbReference type="ARBA" id="ARBA00012517"/>
    </source>
</evidence>
<evidence type="ECO:0000256" key="2">
    <source>
        <dbReference type="ARBA" id="ARBA00006024"/>
    </source>
</evidence>
<comment type="similarity">
    <text evidence="2 21">Belongs to the cation transport ATPase (P-type) (TC 3.A.3) family. Type IB subfamily.</text>
</comment>
<dbReference type="GO" id="GO:0005524">
    <property type="term" value="F:ATP binding"/>
    <property type="evidence" value="ECO:0007669"/>
    <property type="project" value="UniProtKB-UniRule"/>
</dbReference>
<dbReference type="InterPro" id="IPR023299">
    <property type="entry name" value="ATPase_P-typ_cyto_dom_N"/>
</dbReference>
<dbReference type="InterPro" id="IPR001757">
    <property type="entry name" value="P_typ_ATPase"/>
</dbReference>
<dbReference type="OrthoDB" id="9813266at2"/>
<reference evidence="23 24" key="1">
    <citation type="submission" date="2010-10" db="EMBL/GenBank/DDBJ databases">
        <authorList>
            <person name="Durkin A.S."/>
            <person name="Madupu R."/>
            <person name="Torralba M."/>
            <person name="Gillis M."/>
            <person name="Methe B."/>
            <person name="Sutton G."/>
            <person name="Nelson K.E."/>
        </authorList>
    </citation>
    <scope>NUCLEOTIDE SEQUENCE [LARGE SCALE GENOMIC DNA]</scope>
    <source>
        <strain evidence="23 24">ACS-139-V-Col8</strain>
    </source>
</reference>
<dbReference type="RefSeq" id="WP_006419002.1">
    <property type="nucleotide sequence ID" value="NZ_AENN01000018.1"/>
</dbReference>
<dbReference type="InterPro" id="IPR059000">
    <property type="entry name" value="ATPase_P-type_domA"/>
</dbReference>
<evidence type="ECO:0000256" key="5">
    <source>
        <dbReference type="ARBA" id="ARBA00022448"/>
    </source>
</evidence>
<evidence type="ECO:0000313" key="23">
    <source>
        <dbReference type="EMBL" id="EFR30479.1"/>
    </source>
</evidence>
<dbReference type="Proteomes" id="UP000005990">
    <property type="component" value="Unassembled WGS sequence"/>
</dbReference>
<keyword evidence="24" id="KW-1185">Reference proteome</keyword>
<dbReference type="InterPro" id="IPR018303">
    <property type="entry name" value="ATPase_P-typ_P_site"/>
</dbReference>
<comment type="caution">
    <text evidence="23">The sequence shown here is derived from an EMBL/GenBank/DDBJ whole genome shotgun (WGS) entry which is preliminary data.</text>
</comment>
<name>E4KRC2_9LACT</name>
<dbReference type="InterPro" id="IPR017969">
    <property type="entry name" value="Heavy-metal-associated_CS"/>
</dbReference>
<dbReference type="SUPFAM" id="SSF81665">
    <property type="entry name" value="Calcium ATPase, transmembrane domain M"/>
    <property type="match status" value="1"/>
</dbReference>
<dbReference type="PANTHER" id="PTHR43520">
    <property type="entry name" value="ATP7, ISOFORM B"/>
    <property type="match status" value="1"/>
</dbReference>
<comment type="subcellular location">
    <subcellularLocation>
        <location evidence="1">Cell membrane</location>
        <topology evidence="1">Multi-pass membrane protein</topology>
    </subcellularLocation>
</comment>
<keyword evidence="8" id="KW-0677">Repeat</keyword>
<evidence type="ECO:0000256" key="7">
    <source>
        <dbReference type="ARBA" id="ARBA00022723"/>
    </source>
</evidence>
<dbReference type="EC" id="7.2.2.8" evidence="3"/>
<dbReference type="NCBIfam" id="TIGR00003">
    <property type="entry name" value="copper ion binding protein"/>
    <property type="match status" value="2"/>
</dbReference>
<dbReference type="InterPro" id="IPR027256">
    <property type="entry name" value="P-typ_ATPase_IB"/>
</dbReference>
<dbReference type="GO" id="GO:0005507">
    <property type="term" value="F:copper ion binding"/>
    <property type="evidence" value="ECO:0007669"/>
    <property type="project" value="InterPro"/>
</dbReference>
<keyword evidence="13" id="KW-1278">Translocase</keyword>
<evidence type="ECO:0000256" key="10">
    <source>
        <dbReference type="ARBA" id="ARBA00022796"/>
    </source>
</evidence>
<evidence type="ECO:0000256" key="6">
    <source>
        <dbReference type="ARBA" id="ARBA00022692"/>
    </source>
</evidence>
<protein>
    <recommendedName>
        <fullName evidence="4">Copper-exporting P-type ATPase</fullName>
        <ecNumber evidence="3">7.2.2.8</ecNumber>
    </recommendedName>
    <alternativeName>
        <fullName evidence="18">Copper-exporting P-type ATPase A</fullName>
    </alternativeName>
    <alternativeName>
        <fullName evidence="19">Cu(+)-exporting ATPase</fullName>
    </alternativeName>
</protein>
<dbReference type="Gene3D" id="3.40.1110.10">
    <property type="entry name" value="Calcium-transporting ATPase, cytoplasmic domain N"/>
    <property type="match status" value="1"/>
</dbReference>
<evidence type="ECO:0000256" key="20">
    <source>
        <dbReference type="ARBA" id="ARBA00049289"/>
    </source>
</evidence>
<evidence type="ECO:0000256" key="9">
    <source>
        <dbReference type="ARBA" id="ARBA00022741"/>
    </source>
</evidence>
<feature type="transmembrane region" description="Helical" evidence="21">
    <location>
        <begin position="233"/>
        <end position="254"/>
    </location>
</feature>
<dbReference type="InterPro" id="IPR023214">
    <property type="entry name" value="HAD_sf"/>
</dbReference>
<keyword evidence="11 21" id="KW-0067">ATP-binding</keyword>
<dbReference type="InterPro" id="IPR036163">
    <property type="entry name" value="HMA_dom_sf"/>
</dbReference>
<dbReference type="Gene3D" id="3.30.70.100">
    <property type="match status" value="2"/>
</dbReference>
<dbReference type="PROSITE" id="PS01047">
    <property type="entry name" value="HMA_1"/>
    <property type="match status" value="2"/>
</dbReference>
<dbReference type="NCBIfam" id="TIGR01494">
    <property type="entry name" value="ATPase_P-type"/>
    <property type="match status" value="1"/>
</dbReference>
<dbReference type="InterPro" id="IPR036412">
    <property type="entry name" value="HAD-like_sf"/>
</dbReference>
<proteinExistence type="inferred from homology"/>
<dbReference type="InterPro" id="IPR044492">
    <property type="entry name" value="P_typ_ATPase_HD_dom"/>
</dbReference>
<dbReference type="GO" id="GO:0043682">
    <property type="term" value="F:P-type divalent copper transporter activity"/>
    <property type="evidence" value="ECO:0007669"/>
    <property type="project" value="TreeGrafter"/>
</dbReference>